<reference evidence="1 2" key="1">
    <citation type="journal article" date="2010" name="Stand. Genomic Sci.">
        <title>Complete genome sequence of Nocardiopsis dassonvillei type strain (IMRU 509).</title>
        <authorList>
            <person name="Sun H."/>
            <person name="Lapidus A."/>
            <person name="Nolan M."/>
            <person name="Lucas S."/>
            <person name="Del Rio T.G."/>
            <person name="Tice H."/>
            <person name="Cheng J.F."/>
            <person name="Tapia R."/>
            <person name="Han C."/>
            <person name="Goodwin L."/>
            <person name="Pitluck S."/>
            <person name="Pagani I."/>
            <person name="Ivanova N."/>
            <person name="Mavromatis K."/>
            <person name="Mikhailova N."/>
            <person name="Pati A."/>
            <person name="Chen A."/>
            <person name="Palaniappan K."/>
            <person name="Land M."/>
            <person name="Hauser L."/>
            <person name="Chang Y.J."/>
            <person name="Jeffries C.D."/>
            <person name="Djao O.D."/>
            <person name="Rohde M."/>
            <person name="Sikorski J."/>
            <person name="Goker M."/>
            <person name="Woyke T."/>
            <person name="Bristow J."/>
            <person name="Eisen J.A."/>
            <person name="Markowitz V."/>
            <person name="Hugenholtz P."/>
            <person name="Kyrpides N.C."/>
            <person name="Klenk H.P."/>
        </authorList>
    </citation>
    <scope>NUCLEOTIDE SEQUENCE [LARGE SCALE GENOMIC DNA]</scope>
    <source>
        <strain evidence="2">ATCC 23218 / DSM 43111 / CIP 107115 / JCM 7437 / KCTC 9190 / NBRC 14626 / NCTC 10488 / NRRL B-5397 / IMRU 509</strain>
        <plasmid evidence="2">Chromosome 2</plasmid>
    </source>
</reference>
<evidence type="ECO:0000313" key="2">
    <source>
        <dbReference type="Proteomes" id="UP000002219"/>
    </source>
</evidence>
<organism evidence="1 2">
    <name type="scientific">Nocardiopsis dassonvillei (strain ATCC 23218 / DSM 43111 / CIP 107115 / JCM 7437 / KCTC 9190 / NBRC 14626 / NCTC 10488 / NRRL B-5397 / IMRU 509)</name>
    <name type="common">Actinomadura dassonvillei</name>
    <dbReference type="NCBI Taxonomy" id="446468"/>
    <lineage>
        <taxon>Bacteria</taxon>
        <taxon>Bacillati</taxon>
        <taxon>Actinomycetota</taxon>
        <taxon>Actinomycetes</taxon>
        <taxon>Streptosporangiales</taxon>
        <taxon>Nocardiopsidaceae</taxon>
        <taxon>Nocardiopsis</taxon>
    </lineage>
</organism>
<dbReference type="KEGG" id="nda:Ndas_5454"/>
<dbReference type="EMBL" id="CP002041">
    <property type="protein sequence ID" value="ADH70833.1"/>
    <property type="molecule type" value="Genomic_DNA"/>
</dbReference>
<evidence type="ECO:0000313" key="1">
    <source>
        <dbReference type="EMBL" id="ADH70833.1"/>
    </source>
</evidence>
<dbReference type="AlphaFoldDB" id="D7B9H5"/>
<keyword evidence="2" id="KW-1185">Reference proteome</keyword>
<protein>
    <submittedName>
        <fullName evidence="1">Uncharacterized protein</fullName>
    </submittedName>
</protein>
<geneLocation type="plasmid" evidence="2">
    <name>pNDAS01</name>
</geneLocation>
<name>D7B9H5_NOCDD</name>
<proteinExistence type="predicted"/>
<sequence length="35" mass="3850">MTRAVHEPSSALVARLVEEGALVPDDRLTEAFRRG</sequence>
<dbReference type="Proteomes" id="UP000002219">
    <property type="component" value="Chromosome 2"/>
</dbReference>
<dbReference type="HOGENOM" id="CLU_3366101_0_0_11"/>
<accession>D7B9H5</accession>
<dbReference type="STRING" id="446468.Ndas_5454"/>
<gene>
    <name evidence="1" type="ordered locus">Ndas_5454</name>
</gene>